<evidence type="ECO:0000313" key="11">
    <source>
        <dbReference type="EMBL" id="MBC8578409.1"/>
    </source>
</evidence>
<evidence type="ECO:0000256" key="3">
    <source>
        <dbReference type="ARBA" id="ARBA00022898"/>
    </source>
</evidence>
<dbReference type="PRINTS" id="PR01181">
    <property type="entry name" value="DAPDCRBXLASE"/>
</dbReference>
<dbReference type="SUPFAM" id="SSF51419">
    <property type="entry name" value="PLP-binding barrel"/>
    <property type="match status" value="1"/>
</dbReference>
<gene>
    <name evidence="5 11" type="primary">lysA</name>
    <name evidence="11" type="ORF">H8718_02535</name>
</gene>
<keyword evidence="3 5" id="KW-0663">Pyridoxal phosphate</keyword>
<feature type="domain" description="Orn/DAP/Arg decarboxylase 2 N-terminal" evidence="10">
    <location>
        <begin position="40"/>
        <end position="279"/>
    </location>
</feature>
<feature type="binding site" evidence="5">
    <location>
        <position position="231"/>
    </location>
    <ligand>
        <name>pyridoxal 5'-phosphate</name>
        <dbReference type="ChEBI" id="CHEBI:597326"/>
    </ligand>
</feature>
<dbReference type="Gene3D" id="3.20.20.10">
    <property type="entry name" value="Alanine racemase"/>
    <property type="match status" value="1"/>
</dbReference>
<feature type="binding site" evidence="5">
    <location>
        <position position="347"/>
    </location>
    <ligand>
        <name>substrate</name>
    </ligand>
</feature>
<feature type="binding site" evidence="5">
    <location>
        <position position="317"/>
    </location>
    <ligand>
        <name>substrate</name>
    </ligand>
</feature>
<feature type="binding site" evidence="5">
    <location>
        <position position="375"/>
    </location>
    <ligand>
        <name>pyridoxal 5'-phosphate</name>
        <dbReference type="ChEBI" id="CHEBI:597326"/>
    </ligand>
</feature>
<proteinExistence type="inferred from homology"/>
<feature type="binding site" evidence="5">
    <location>
        <position position="277"/>
    </location>
    <ligand>
        <name>substrate</name>
    </ligand>
</feature>
<comment type="subunit">
    <text evidence="5">Homodimer.</text>
</comment>
<accession>A0A926ID23</accession>
<dbReference type="InterPro" id="IPR009006">
    <property type="entry name" value="Ala_racemase/Decarboxylase_C"/>
</dbReference>
<organism evidence="11 12">
    <name type="scientific">Zhenhengia yiwuensis</name>
    <dbReference type="NCBI Taxonomy" id="2763666"/>
    <lineage>
        <taxon>Bacteria</taxon>
        <taxon>Bacillati</taxon>
        <taxon>Bacillota</taxon>
        <taxon>Clostridia</taxon>
        <taxon>Lachnospirales</taxon>
        <taxon>Lachnospiraceae</taxon>
        <taxon>Zhenhengia</taxon>
    </lineage>
</organism>
<evidence type="ECO:0000259" key="10">
    <source>
        <dbReference type="Pfam" id="PF02784"/>
    </source>
</evidence>
<keyword evidence="5" id="KW-0028">Amino-acid biosynthesis</keyword>
<dbReference type="GO" id="GO:0009089">
    <property type="term" value="P:lysine biosynthetic process via diaminopimelate"/>
    <property type="evidence" value="ECO:0007669"/>
    <property type="project" value="UniProtKB-UniRule"/>
</dbReference>
<evidence type="ECO:0000256" key="1">
    <source>
        <dbReference type="ARBA" id="ARBA00001933"/>
    </source>
</evidence>
<dbReference type="SUPFAM" id="SSF50621">
    <property type="entry name" value="Alanine racemase C-terminal domain-like"/>
    <property type="match status" value="1"/>
</dbReference>
<feature type="modified residue" description="N6-(pyridoxal phosphate)lysine" evidence="5 7">
    <location>
        <position position="62"/>
    </location>
</feature>
<evidence type="ECO:0000256" key="4">
    <source>
        <dbReference type="ARBA" id="ARBA00023239"/>
    </source>
</evidence>
<comment type="similarity">
    <text evidence="5">Belongs to the Orn/Lys/Arg decarboxylase class-II family. LysA subfamily.</text>
</comment>
<dbReference type="EC" id="4.1.1.20" evidence="5 6"/>
<dbReference type="PRINTS" id="PR01179">
    <property type="entry name" value="ODADCRBXLASE"/>
</dbReference>
<dbReference type="GO" id="GO:0030170">
    <property type="term" value="F:pyridoxal phosphate binding"/>
    <property type="evidence" value="ECO:0007669"/>
    <property type="project" value="UniProtKB-UniRule"/>
</dbReference>
<protein>
    <recommendedName>
        <fullName evidence="5 6">Diaminopimelate decarboxylase</fullName>
        <shortName evidence="5">DAP decarboxylase</shortName>
        <shortName evidence="5">DAPDC</shortName>
        <ecNumber evidence="5 6">4.1.1.20</ecNumber>
    </recommendedName>
</protein>
<comment type="function">
    <text evidence="5">Specifically catalyzes the decarboxylation of meso-diaminopimelate (meso-DAP) to L-lysine.</text>
</comment>
<dbReference type="InterPro" id="IPR022643">
    <property type="entry name" value="De-COase2_C"/>
</dbReference>
<comment type="pathway">
    <text evidence="5 8">Amino-acid biosynthesis; L-lysine biosynthesis via DAP pathway; L-lysine from DL-2,6-diaminopimelate: step 1/1.</text>
</comment>
<evidence type="ECO:0000256" key="2">
    <source>
        <dbReference type="ARBA" id="ARBA00022793"/>
    </source>
</evidence>
<keyword evidence="12" id="KW-1185">Reference proteome</keyword>
<dbReference type="InterPro" id="IPR022644">
    <property type="entry name" value="De-COase2_N"/>
</dbReference>
<dbReference type="Pfam" id="PF02784">
    <property type="entry name" value="Orn_Arg_deC_N"/>
    <property type="match status" value="1"/>
</dbReference>
<dbReference type="InterPro" id="IPR029066">
    <property type="entry name" value="PLP-binding_barrel"/>
</dbReference>
<dbReference type="PANTHER" id="PTHR43727:SF2">
    <property type="entry name" value="GROUP IV DECARBOXYLASE"/>
    <property type="match status" value="1"/>
</dbReference>
<dbReference type="AlphaFoldDB" id="A0A926ID23"/>
<dbReference type="GO" id="GO:0008836">
    <property type="term" value="F:diaminopimelate decarboxylase activity"/>
    <property type="evidence" value="ECO:0007669"/>
    <property type="project" value="UniProtKB-UniRule"/>
</dbReference>
<feature type="domain" description="Orn/DAP/Arg decarboxylase 2 C-terminal" evidence="9">
    <location>
        <begin position="32"/>
        <end position="373"/>
    </location>
</feature>
<name>A0A926ID23_9FIRM</name>
<dbReference type="PANTHER" id="PTHR43727">
    <property type="entry name" value="DIAMINOPIMELATE DECARBOXYLASE"/>
    <property type="match status" value="1"/>
</dbReference>
<comment type="cofactor">
    <cofactor evidence="1 5 7 8">
        <name>pyridoxal 5'-phosphate</name>
        <dbReference type="ChEBI" id="CHEBI:597326"/>
    </cofactor>
</comment>
<sequence>MYTLHGIYTENTSFFKGNDPFDLITEYGSPLYVYNEEILRTRCREIKNLVTYENFVPHYSIKSNTNIHLLKIVHEEGLHADVMSPGEIYLALESGFTPEELFYIPNNATPCDMRYAIERGILTSVDSLSQLEMYGTLNPGGKVAIRFNPGIGAGHHEKVVTAGKKTKFGVNPEDIDKVNLLLEKYNLTLIGINQHIGSLFMNAEPYIQSTSFILEFAKQFDSLEFIDLGGGFGIPYHKQEGEARLDMQALGTKLDEVLHSFATDYGKKIQFQIEPGRYIPCESGIVLGTVTSLKSNGGIHYMGTDIGFNVLQRPIMYGSHHDIELYSQDSLPSHTLTPFTVVGNICESGDILAKDRVLPTPHIGDLIGIMDSGAYGFCMSSSYNQRPRCAEVLIESTGAIRLIRKRETFEDLIRNMLV</sequence>
<evidence type="ECO:0000256" key="8">
    <source>
        <dbReference type="RuleBase" id="RU003738"/>
    </source>
</evidence>
<dbReference type="EMBL" id="JACRSY010000003">
    <property type="protein sequence ID" value="MBC8578409.1"/>
    <property type="molecule type" value="Genomic_DNA"/>
</dbReference>
<dbReference type="Gene3D" id="2.40.37.10">
    <property type="entry name" value="Lyase, Ornithine Decarboxylase, Chain A, domain 1"/>
    <property type="match status" value="1"/>
</dbReference>
<reference evidence="11" key="1">
    <citation type="submission" date="2020-08" db="EMBL/GenBank/DDBJ databases">
        <title>Genome public.</title>
        <authorList>
            <person name="Liu C."/>
            <person name="Sun Q."/>
        </authorList>
    </citation>
    <scope>NUCLEOTIDE SEQUENCE</scope>
    <source>
        <strain evidence="11">NSJ-12</strain>
    </source>
</reference>
<evidence type="ECO:0000313" key="12">
    <source>
        <dbReference type="Proteomes" id="UP000655830"/>
    </source>
</evidence>
<dbReference type="HAMAP" id="MF_02120">
    <property type="entry name" value="LysA"/>
    <property type="match status" value="1"/>
</dbReference>
<evidence type="ECO:0000256" key="7">
    <source>
        <dbReference type="PIRSR" id="PIRSR600183-50"/>
    </source>
</evidence>
<keyword evidence="2 5" id="KW-0210">Decarboxylase</keyword>
<evidence type="ECO:0000259" key="9">
    <source>
        <dbReference type="Pfam" id="PF00278"/>
    </source>
</evidence>
<feature type="binding site" evidence="5">
    <location>
        <position position="313"/>
    </location>
    <ligand>
        <name>substrate</name>
    </ligand>
</feature>
<comment type="catalytic activity">
    <reaction evidence="5 8">
        <text>meso-2,6-diaminopimelate + H(+) = L-lysine + CO2</text>
        <dbReference type="Rhea" id="RHEA:15101"/>
        <dbReference type="ChEBI" id="CHEBI:15378"/>
        <dbReference type="ChEBI" id="CHEBI:16526"/>
        <dbReference type="ChEBI" id="CHEBI:32551"/>
        <dbReference type="ChEBI" id="CHEBI:57791"/>
        <dbReference type="EC" id="4.1.1.20"/>
    </reaction>
</comment>
<feature type="active site" description="Proton donor" evidence="7">
    <location>
        <position position="346"/>
    </location>
</feature>
<dbReference type="InterPro" id="IPR000183">
    <property type="entry name" value="Orn/DAP/Arg_de-COase"/>
</dbReference>
<feature type="binding site" evidence="5">
    <location>
        <begin position="274"/>
        <end position="277"/>
    </location>
    <ligand>
        <name>pyridoxal 5'-phosphate</name>
        <dbReference type="ChEBI" id="CHEBI:597326"/>
    </ligand>
</feature>
<dbReference type="NCBIfam" id="TIGR01048">
    <property type="entry name" value="lysA"/>
    <property type="match status" value="1"/>
</dbReference>
<dbReference type="Pfam" id="PF00278">
    <property type="entry name" value="Orn_DAP_Arg_deC"/>
    <property type="match status" value="1"/>
</dbReference>
<dbReference type="InterPro" id="IPR002986">
    <property type="entry name" value="DAP_deCOOHase_LysA"/>
</dbReference>
<keyword evidence="5 8" id="KW-0457">Lysine biosynthesis</keyword>
<evidence type="ECO:0000256" key="5">
    <source>
        <dbReference type="HAMAP-Rule" id="MF_02120"/>
    </source>
</evidence>
<comment type="caution">
    <text evidence="11">The sequence shown here is derived from an EMBL/GenBank/DDBJ whole genome shotgun (WGS) entry which is preliminary data.</text>
</comment>
<dbReference type="RefSeq" id="WP_249331390.1">
    <property type="nucleotide sequence ID" value="NZ_JACRSY010000003.1"/>
</dbReference>
<dbReference type="CDD" id="cd06828">
    <property type="entry name" value="PLPDE_III_DapDC"/>
    <property type="match status" value="1"/>
</dbReference>
<dbReference type="Proteomes" id="UP000655830">
    <property type="component" value="Unassembled WGS sequence"/>
</dbReference>
<evidence type="ECO:0000256" key="6">
    <source>
        <dbReference type="NCBIfam" id="TIGR01048"/>
    </source>
</evidence>
<feature type="binding site" evidence="5">
    <location>
        <position position="375"/>
    </location>
    <ligand>
        <name>substrate</name>
    </ligand>
</feature>
<keyword evidence="4 5" id="KW-0456">Lyase</keyword>